<dbReference type="AlphaFoldDB" id="A0AAV5TUF9"/>
<dbReference type="EMBL" id="BTSX01000004">
    <property type="protein sequence ID" value="GMS97879.1"/>
    <property type="molecule type" value="Genomic_DNA"/>
</dbReference>
<keyword evidence="2" id="KW-1185">Reference proteome</keyword>
<reference evidence="1" key="1">
    <citation type="submission" date="2023-10" db="EMBL/GenBank/DDBJ databases">
        <title>Genome assembly of Pristionchus species.</title>
        <authorList>
            <person name="Yoshida K."/>
            <person name="Sommer R.J."/>
        </authorList>
    </citation>
    <scope>NUCLEOTIDE SEQUENCE</scope>
    <source>
        <strain evidence="1">RS0144</strain>
    </source>
</reference>
<proteinExistence type="predicted"/>
<feature type="non-terminal residue" evidence="1">
    <location>
        <position position="1"/>
    </location>
</feature>
<feature type="non-terminal residue" evidence="1">
    <location>
        <position position="179"/>
    </location>
</feature>
<protein>
    <submittedName>
        <fullName evidence="1">Uncharacterized protein</fullName>
    </submittedName>
</protein>
<gene>
    <name evidence="1" type="ORF">PENTCL1PPCAC_20054</name>
</gene>
<evidence type="ECO:0000313" key="1">
    <source>
        <dbReference type="EMBL" id="GMS97879.1"/>
    </source>
</evidence>
<sequence>IFKDSSIRFLLPIEDSEKLESDETSFFLAIADRRLAIFRLREEGTCGAKYDFNDEIIDHGKITEVWMGKLEKKKIFRLRLTIPLIFRFDGLRIIEFMIEYDEEEKKLPFSEKVEKSVLKDGDRELRFCLQLGAKKFLCIFDDTVVKSDGRVIRNGEISSKMRHRVVAVGKELWHGKVLM</sequence>
<dbReference type="Proteomes" id="UP001432027">
    <property type="component" value="Unassembled WGS sequence"/>
</dbReference>
<comment type="caution">
    <text evidence="1">The sequence shown here is derived from an EMBL/GenBank/DDBJ whole genome shotgun (WGS) entry which is preliminary data.</text>
</comment>
<evidence type="ECO:0000313" key="2">
    <source>
        <dbReference type="Proteomes" id="UP001432027"/>
    </source>
</evidence>
<name>A0AAV5TUF9_9BILA</name>
<accession>A0AAV5TUF9</accession>
<organism evidence="1 2">
    <name type="scientific">Pristionchus entomophagus</name>
    <dbReference type="NCBI Taxonomy" id="358040"/>
    <lineage>
        <taxon>Eukaryota</taxon>
        <taxon>Metazoa</taxon>
        <taxon>Ecdysozoa</taxon>
        <taxon>Nematoda</taxon>
        <taxon>Chromadorea</taxon>
        <taxon>Rhabditida</taxon>
        <taxon>Rhabditina</taxon>
        <taxon>Diplogasteromorpha</taxon>
        <taxon>Diplogasteroidea</taxon>
        <taxon>Neodiplogasteridae</taxon>
        <taxon>Pristionchus</taxon>
    </lineage>
</organism>